<evidence type="ECO:0000313" key="5">
    <source>
        <dbReference type="EMBL" id="KAL3081774.1"/>
    </source>
</evidence>
<feature type="region of interest" description="Disordered" evidence="4">
    <location>
        <begin position="108"/>
        <end position="212"/>
    </location>
</feature>
<dbReference type="InterPro" id="IPR051730">
    <property type="entry name" value="NASP-like"/>
</dbReference>
<evidence type="ECO:0000256" key="4">
    <source>
        <dbReference type="SAM" id="MobiDB-lite"/>
    </source>
</evidence>
<name>A0ABD2INX9_HETSC</name>
<dbReference type="PANTHER" id="PTHR15081">
    <property type="entry name" value="NUCLEAR AUTOANTIGENIC SPERM PROTEIN NASP -RELATED"/>
    <property type="match status" value="1"/>
</dbReference>
<evidence type="ECO:0000256" key="2">
    <source>
        <dbReference type="ARBA" id="ARBA00022803"/>
    </source>
</evidence>
<dbReference type="AlphaFoldDB" id="A0ABD2INX9"/>
<feature type="compositionally biased region" description="Acidic residues" evidence="4">
    <location>
        <begin position="112"/>
        <end position="128"/>
    </location>
</feature>
<protein>
    <recommendedName>
        <fullName evidence="7">Tetratricopeptide SHNi-TPR domain-containing protein</fullName>
    </recommendedName>
</protein>
<gene>
    <name evidence="5" type="ORF">niasHS_011859</name>
</gene>
<organism evidence="5 6">
    <name type="scientific">Heterodera schachtii</name>
    <name type="common">Sugarbeet cyst nematode worm</name>
    <name type="synonym">Tylenchus schachtii</name>
    <dbReference type="NCBI Taxonomy" id="97005"/>
    <lineage>
        <taxon>Eukaryota</taxon>
        <taxon>Metazoa</taxon>
        <taxon>Ecdysozoa</taxon>
        <taxon>Nematoda</taxon>
        <taxon>Chromadorea</taxon>
        <taxon>Rhabditida</taxon>
        <taxon>Tylenchina</taxon>
        <taxon>Tylenchomorpha</taxon>
        <taxon>Tylenchoidea</taxon>
        <taxon>Heteroderidae</taxon>
        <taxon>Heteroderinae</taxon>
        <taxon>Heterodera</taxon>
    </lineage>
</organism>
<feature type="compositionally biased region" description="Basic and acidic residues" evidence="4">
    <location>
        <begin position="433"/>
        <end position="455"/>
    </location>
</feature>
<proteinExistence type="predicted"/>
<feature type="compositionally biased region" description="Basic and acidic residues" evidence="4">
    <location>
        <begin position="129"/>
        <end position="188"/>
    </location>
</feature>
<dbReference type="Gene3D" id="1.25.40.10">
    <property type="entry name" value="Tetratricopeptide repeat domain"/>
    <property type="match status" value="1"/>
</dbReference>
<evidence type="ECO:0000256" key="3">
    <source>
        <dbReference type="SAM" id="Coils"/>
    </source>
</evidence>
<evidence type="ECO:0000256" key="1">
    <source>
        <dbReference type="ARBA" id="ARBA00022737"/>
    </source>
</evidence>
<keyword evidence="2" id="KW-0802">TPR repeat</keyword>
<feature type="compositionally biased region" description="Acidic residues" evidence="4">
    <location>
        <begin position="199"/>
        <end position="212"/>
    </location>
</feature>
<keyword evidence="3" id="KW-0175">Coiled coil</keyword>
<comment type="caution">
    <text evidence="5">The sequence shown here is derived from an EMBL/GenBank/DDBJ whole genome shotgun (WGS) entry which is preliminary data.</text>
</comment>
<accession>A0ABD2INX9</accession>
<dbReference type="PANTHER" id="PTHR15081:SF1">
    <property type="entry name" value="NUCLEAR AUTOANTIGENIC SPERM PROTEIN"/>
    <property type="match status" value="1"/>
</dbReference>
<dbReference type="SUPFAM" id="SSF48452">
    <property type="entry name" value="TPR-like"/>
    <property type="match status" value="1"/>
</dbReference>
<dbReference type="Proteomes" id="UP001620645">
    <property type="component" value="Unassembled WGS sequence"/>
</dbReference>
<keyword evidence="6" id="KW-1185">Reference proteome</keyword>
<feature type="compositionally biased region" description="Polar residues" evidence="4">
    <location>
        <begin position="1"/>
        <end position="12"/>
    </location>
</feature>
<evidence type="ECO:0000313" key="6">
    <source>
        <dbReference type="Proteomes" id="UP001620645"/>
    </source>
</evidence>
<reference evidence="5 6" key="1">
    <citation type="submission" date="2024-10" db="EMBL/GenBank/DDBJ databases">
        <authorList>
            <person name="Kim D."/>
        </authorList>
    </citation>
    <scope>NUCLEOTIDE SEQUENCE [LARGE SCALE GENOMIC DNA]</scope>
    <source>
        <strain evidence="5">Taebaek</strain>
    </source>
</reference>
<dbReference type="EMBL" id="JBICCN010000264">
    <property type="protein sequence ID" value="KAL3081774.1"/>
    <property type="molecule type" value="Genomic_DNA"/>
</dbReference>
<feature type="region of interest" description="Disordered" evidence="4">
    <location>
        <begin position="1"/>
        <end position="37"/>
    </location>
</feature>
<feature type="region of interest" description="Disordered" evidence="4">
    <location>
        <begin position="418"/>
        <end position="455"/>
    </location>
</feature>
<keyword evidence="1" id="KW-0677">Repeat</keyword>
<feature type="coiled-coil region" evidence="3">
    <location>
        <begin position="306"/>
        <end position="362"/>
    </location>
</feature>
<dbReference type="InterPro" id="IPR011990">
    <property type="entry name" value="TPR-like_helical_dom_sf"/>
</dbReference>
<sequence>MEQTTMTENGASKQIADLQMHEVEQGSSSSTENQEAYKENMDVLDKLLAEGHKLMLAQSFGDASVVLCKAAELSSKFFGDFAPQSFLPHFNYGKALIEVARLESLPIKPPVEDIDESDEEDEEEEEQGEELKSKSGTEKEVVEDQQQKEKTEEQKEKTEENGGEKGTDECAEERDGGEKQDEVEKADNDMAEVTLKTDNEEEADEDGGDEDDGQIAWESLEVARKICENQMKDDQAKLWTERKSDVLVALGDCMTVTENFPLALEEFTSALVIRKELFGEADRRTAEVYFWIGRTHKLMDDFKTAAEHFENAKKVLEAVIAAKERELKERGEENCDSLSQELEELKDTVKGVEEKVQDAVDSIVQQRKRNEAMKAMLQPLLMQVISANGNTPLEVNDVTGMLKRKAVKRTLEMSDAIAEDKAEADVEQNAKMPRNETDGGKGEERPTKDCEANGN</sequence>
<feature type="compositionally biased region" description="Polar residues" evidence="4">
    <location>
        <begin position="25"/>
        <end position="34"/>
    </location>
</feature>
<evidence type="ECO:0008006" key="7">
    <source>
        <dbReference type="Google" id="ProtNLM"/>
    </source>
</evidence>